<gene>
    <name evidence="2" type="ORF">K450DRAFT_254127</name>
</gene>
<keyword evidence="1" id="KW-1133">Transmembrane helix</keyword>
<proteinExistence type="predicted"/>
<reference evidence="2" key="2">
    <citation type="journal article" date="2022" name="Proc. Natl. Acad. Sci. U.S.A.">
        <title>Diploid-dominant life cycles characterize the early evolution of Fungi.</title>
        <authorList>
            <person name="Amses K.R."/>
            <person name="Simmons D.R."/>
            <person name="Longcore J.E."/>
            <person name="Mondo S.J."/>
            <person name="Seto K."/>
            <person name="Jeronimo G.H."/>
            <person name="Bonds A.E."/>
            <person name="Quandt C.A."/>
            <person name="Davis W.J."/>
            <person name="Chang Y."/>
            <person name="Federici B.A."/>
            <person name="Kuo A."/>
            <person name="LaButti K."/>
            <person name="Pangilinan J."/>
            <person name="Andreopoulos W."/>
            <person name="Tritt A."/>
            <person name="Riley R."/>
            <person name="Hundley H."/>
            <person name="Johnson J."/>
            <person name="Lipzen A."/>
            <person name="Barry K."/>
            <person name="Lang B.F."/>
            <person name="Cuomo C.A."/>
            <person name="Buchler N.E."/>
            <person name="Grigoriev I.V."/>
            <person name="Spatafora J.W."/>
            <person name="Stajich J.E."/>
            <person name="James T.Y."/>
        </authorList>
    </citation>
    <scope>NUCLEOTIDE SEQUENCE</scope>
    <source>
        <strain evidence="2">AG</strain>
    </source>
</reference>
<comment type="caution">
    <text evidence="2">The sequence shown here is derived from an EMBL/GenBank/DDBJ whole genome shotgun (WGS) entry which is preliminary data.</text>
</comment>
<dbReference type="RefSeq" id="XP_051442054.1">
    <property type="nucleotide sequence ID" value="XM_051591151.1"/>
</dbReference>
<dbReference type="Proteomes" id="UP001206595">
    <property type="component" value="Unassembled WGS sequence"/>
</dbReference>
<keyword evidence="3" id="KW-1185">Reference proteome</keyword>
<evidence type="ECO:0000313" key="3">
    <source>
        <dbReference type="Proteomes" id="UP001206595"/>
    </source>
</evidence>
<evidence type="ECO:0000256" key="1">
    <source>
        <dbReference type="SAM" id="Phobius"/>
    </source>
</evidence>
<evidence type="ECO:0000313" key="2">
    <source>
        <dbReference type="EMBL" id="KAI8577050.1"/>
    </source>
</evidence>
<dbReference type="EMBL" id="MU620946">
    <property type="protein sequence ID" value="KAI8577050.1"/>
    <property type="molecule type" value="Genomic_DNA"/>
</dbReference>
<dbReference type="AlphaFoldDB" id="A0AAD5HAF4"/>
<organism evidence="2 3">
    <name type="scientific">Umbelopsis ramanniana AG</name>
    <dbReference type="NCBI Taxonomy" id="1314678"/>
    <lineage>
        <taxon>Eukaryota</taxon>
        <taxon>Fungi</taxon>
        <taxon>Fungi incertae sedis</taxon>
        <taxon>Mucoromycota</taxon>
        <taxon>Mucoromycotina</taxon>
        <taxon>Umbelopsidomycetes</taxon>
        <taxon>Umbelopsidales</taxon>
        <taxon>Umbelopsidaceae</taxon>
        <taxon>Umbelopsis</taxon>
    </lineage>
</organism>
<name>A0AAD5HAF4_UMBRA</name>
<feature type="transmembrane region" description="Helical" evidence="1">
    <location>
        <begin position="114"/>
        <end position="132"/>
    </location>
</feature>
<protein>
    <submittedName>
        <fullName evidence="2">Uncharacterized protein</fullName>
    </submittedName>
</protein>
<keyword evidence="1" id="KW-0812">Transmembrane</keyword>
<keyword evidence="1" id="KW-0472">Membrane</keyword>
<reference evidence="2" key="1">
    <citation type="submission" date="2021-06" db="EMBL/GenBank/DDBJ databases">
        <authorList>
            <consortium name="DOE Joint Genome Institute"/>
            <person name="Mondo S.J."/>
            <person name="Amses K.R."/>
            <person name="Simmons D.R."/>
            <person name="Longcore J.E."/>
            <person name="Seto K."/>
            <person name="Alves G.H."/>
            <person name="Bonds A.E."/>
            <person name="Quandt C.A."/>
            <person name="Davis W.J."/>
            <person name="Chang Y."/>
            <person name="Letcher P.M."/>
            <person name="Powell M.J."/>
            <person name="Kuo A."/>
            <person name="Labutti K."/>
            <person name="Pangilinan J."/>
            <person name="Andreopoulos W."/>
            <person name="Tritt A."/>
            <person name="Riley R."/>
            <person name="Hundley H."/>
            <person name="Johnson J."/>
            <person name="Lipzen A."/>
            <person name="Barry K."/>
            <person name="Berbee M.L."/>
            <person name="Buchler N.E."/>
            <person name="Grigoriev I.V."/>
            <person name="Spatafora J.W."/>
            <person name="Stajich J.E."/>
            <person name="James T.Y."/>
        </authorList>
    </citation>
    <scope>NUCLEOTIDE SEQUENCE</scope>
    <source>
        <strain evidence="2">AG</strain>
    </source>
</reference>
<dbReference type="GeneID" id="75916494"/>
<accession>A0AAD5HAF4</accession>
<sequence length="133" mass="15421">MMFRILNATDKLWTSLDSSRDQIYKNEIAIAYSELTEEDKKKYDALVEGVFKDKFLNPERFKLEQARSEYRCPACQNDAHEQIVVSKSAWAESLVRIVFLLLSFYTAHTFSQGLILPLFVILYGLLFICSPLL</sequence>